<dbReference type="SUPFAM" id="SSF54518">
    <property type="entry name" value="Tubby C-terminal domain-like"/>
    <property type="match status" value="1"/>
</dbReference>
<dbReference type="EMBL" id="CM007649">
    <property type="protein sequence ID" value="ONM42225.1"/>
    <property type="molecule type" value="Genomic_DNA"/>
</dbReference>
<dbReference type="AlphaFoldDB" id="A0A1D6NQL9"/>
<dbReference type="InterPro" id="IPR007612">
    <property type="entry name" value="LOR"/>
</dbReference>
<name>A0A1D6NQL9_MAIZE</name>
<dbReference type="InterPro" id="IPR025659">
    <property type="entry name" value="Tubby-like_C"/>
</dbReference>
<evidence type="ECO:0000256" key="2">
    <source>
        <dbReference type="SAM" id="MobiDB-lite"/>
    </source>
</evidence>
<protein>
    <submittedName>
        <fullName evidence="3">Protein LURP-one-related 2</fullName>
    </submittedName>
</protein>
<dbReference type="OMA" id="NCYTAPE"/>
<dbReference type="PANTHER" id="PTHR31087:SF128">
    <property type="entry name" value="PROTEIN LURP-ONE-RELATED 2"/>
    <property type="match status" value="1"/>
</dbReference>
<sequence length="279" mass="30014">MSTRIHPSSSDAAGRARLRAAEERERERRPAVYTVWKRSSMGFQGTDGFCVYDDAGGLAFRVDNYSRRRKLCAGELLLMDGTGTPLLSLRPQRFGQIKHKLTTTAAANQGAKNAVQQLLSLHDRWNCYTATEDAAVDKKTTSPAQQQVFTMSRCSALRSSDDAEVHMAGSAAAAASSSSLSCKRPQAVAAAAPGYRVEGSFSGRSCKIRRGSDGREAARVTRKSAGVASRPAATLGDDVFSLVVQPGVDVATVMAIVVVMDRICRRRPYTPMVCSSSSQ</sequence>
<comment type="similarity">
    <text evidence="1">Belongs to the LOR family.</text>
</comment>
<gene>
    <name evidence="3" type="ORF">ZEAMMB73_Zm00001d044670</name>
</gene>
<dbReference type="InParanoid" id="A0A1D6NQL9"/>
<proteinExistence type="inferred from homology"/>
<dbReference type="PANTHER" id="PTHR31087">
    <property type="match status" value="1"/>
</dbReference>
<accession>A0A1D6NQL9</accession>
<evidence type="ECO:0000256" key="1">
    <source>
        <dbReference type="ARBA" id="ARBA00005437"/>
    </source>
</evidence>
<organism evidence="3">
    <name type="scientific">Zea mays</name>
    <name type="common">Maize</name>
    <dbReference type="NCBI Taxonomy" id="4577"/>
    <lineage>
        <taxon>Eukaryota</taxon>
        <taxon>Viridiplantae</taxon>
        <taxon>Streptophyta</taxon>
        <taxon>Embryophyta</taxon>
        <taxon>Tracheophyta</taxon>
        <taxon>Spermatophyta</taxon>
        <taxon>Magnoliopsida</taxon>
        <taxon>Liliopsida</taxon>
        <taxon>Poales</taxon>
        <taxon>Poaceae</taxon>
        <taxon>PACMAD clade</taxon>
        <taxon>Panicoideae</taxon>
        <taxon>Andropogonodae</taxon>
        <taxon>Andropogoneae</taxon>
        <taxon>Tripsacinae</taxon>
        <taxon>Zea</taxon>
    </lineage>
</organism>
<dbReference type="Pfam" id="PF04525">
    <property type="entry name" value="LOR"/>
    <property type="match status" value="1"/>
</dbReference>
<dbReference type="InterPro" id="IPR038595">
    <property type="entry name" value="LOR_sf"/>
</dbReference>
<feature type="region of interest" description="Disordered" evidence="2">
    <location>
        <begin position="1"/>
        <end position="24"/>
    </location>
</feature>
<reference evidence="3" key="1">
    <citation type="submission" date="2015-12" db="EMBL/GenBank/DDBJ databases">
        <title>Update maize B73 reference genome by single molecule sequencing technologies.</title>
        <authorList>
            <consortium name="Maize Genome Sequencing Project"/>
            <person name="Ware D."/>
        </authorList>
    </citation>
    <scope>NUCLEOTIDE SEQUENCE [LARGE SCALE GENOMIC DNA]</scope>
    <source>
        <tissue evidence="3">Seedling</tissue>
    </source>
</reference>
<evidence type="ECO:0000313" key="3">
    <source>
        <dbReference type="EMBL" id="ONM42225.1"/>
    </source>
</evidence>
<feature type="compositionally biased region" description="Polar residues" evidence="2">
    <location>
        <begin position="1"/>
        <end position="11"/>
    </location>
</feature>
<dbReference type="ExpressionAtlas" id="A0A1D6NQL9">
    <property type="expression patterns" value="baseline and differential"/>
</dbReference>
<dbReference type="Gene3D" id="2.40.160.200">
    <property type="entry name" value="LURP1-related"/>
    <property type="match status" value="1"/>
</dbReference>
<dbReference type="STRING" id="4577.A0A1D6NQL9"/>
<dbReference type="SMR" id="A0A1D6NQL9"/>